<dbReference type="PROSITE" id="PS51186">
    <property type="entry name" value="GNAT"/>
    <property type="match status" value="1"/>
</dbReference>
<evidence type="ECO:0000256" key="1">
    <source>
        <dbReference type="ARBA" id="ARBA00022679"/>
    </source>
</evidence>
<accession>A0ABS9UYL8</accession>
<keyword evidence="1 4" id="KW-0808">Transferase</keyword>
<dbReference type="InterPro" id="IPR000182">
    <property type="entry name" value="GNAT_dom"/>
</dbReference>
<proteinExistence type="predicted"/>
<evidence type="ECO:0000313" key="4">
    <source>
        <dbReference type="EMBL" id="MCH7409257.1"/>
    </source>
</evidence>
<gene>
    <name evidence="4" type="ORF">MM239_07620</name>
</gene>
<sequence length="146" mass="17125">MKPYSIKPFESTDQEQIIKVWEKSVLATHDFLRHEDFEEIKALVKTIDFNQLEMFCLKRNLELVGFMGIAEQKIEMLFLSPEHIGKGHGKQLVQFAISELNANKVDVNEQNHKALKFYEKLGFKTYDRSEKDDQGKPYPILRMKFG</sequence>
<dbReference type="EMBL" id="JAKZGP010000014">
    <property type="protein sequence ID" value="MCH7409257.1"/>
    <property type="molecule type" value="Genomic_DNA"/>
</dbReference>
<evidence type="ECO:0000256" key="2">
    <source>
        <dbReference type="ARBA" id="ARBA00023315"/>
    </source>
</evidence>
<dbReference type="CDD" id="cd04301">
    <property type="entry name" value="NAT_SF"/>
    <property type="match status" value="1"/>
</dbReference>
<protein>
    <submittedName>
        <fullName evidence="4">GNAT family N-acetyltransferase</fullName>
        <ecNumber evidence="4">2.3.1.-</ecNumber>
    </submittedName>
</protein>
<feature type="domain" description="N-acetyltransferase" evidence="3">
    <location>
        <begin position="4"/>
        <end position="144"/>
    </location>
</feature>
<evidence type="ECO:0000259" key="3">
    <source>
        <dbReference type="PROSITE" id="PS51186"/>
    </source>
</evidence>
<dbReference type="Gene3D" id="3.40.630.30">
    <property type="match status" value="1"/>
</dbReference>
<dbReference type="EC" id="2.3.1.-" evidence="4"/>
<organism evidence="4 5">
    <name type="scientific">Belliella filtrata</name>
    <dbReference type="NCBI Taxonomy" id="2923435"/>
    <lineage>
        <taxon>Bacteria</taxon>
        <taxon>Pseudomonadati</taxon>
        <taxon>Bacteroidota</taxon>
        <taxon>Cytophagia</taxon>
        <taxon>Cytophagales</taxon>
        <taxon>Cyclobacteriaceae</taxon>
        <taxon>Belliella</taxon>
    </lineage>
</organism>
<dbReference type="GO" id="GO:0016746">
    <property type="term" value="F:acyltransferase activity"/>
    <property type="evidence" value="ECO:0007669"/>
    <property type="project" value="UniProtKB-KW"/>
</dbReference>
<evidence type="ECO:0000313" key="5">
    <source>
        <dbReference type="Proteomes" id="UP001165489"/>
    </source>
</evidence>
<reference evidence="4" key="1">
    <citation type="submission" date="2022-03" db="EMBL/GenBank/DDBJ databases">
        <title>De novo assembled genomes of Belliella spp. (Cyclobacteriaceae) strains.</title>
        <authorList>
            <person name="Szabo A."/>
            <person name="Korponai K."/>
            <person name="Felfoldi T."/>
        </authorList>
    </citation>
    <scope>NUCLEOTIDE SEQUENCE</scope>
    <source>
        <strain evidence="4">DSM 111904</strain>
    </source>
</reference>
<dbReference type="Pfam" id="PF13673">
    <property type="entry name" value="Acetyltransf_10"/>
    <property type="match status" value="1"/>
</dbReference>
<keyword evidence="5" id="KW-1185">Reference proteome</keyword>
<keyword evidence="2 4" id="KW-0012">Acyltransferase</keyword>
<comment type="caution">
    <text evidence="4">The sequence shown here is derived from an EMBL/GenBank/DDBJ whole genome shotgun (WGS) entry which is preliminary data.</text>
</comment>
<dbReference type="SUPFAM" id="SSF55729">
    <property type="entry name" value="Acyl-CoA N-acyltransferases (Nat)"/>
    <property type="match status" value="1"/>
</dbReference>
<dbReference type="PANTHER" id="PTHR43800:SF1">
    <property type="entry name" value="PEPTIDYL-LYSINE N-ACETYLTRANSFERASE YJAB"/>
    <property type="match status" value="1"/>
</dbReference>
<dbReference type="RefSeq" id="WP_241347607.1">
    <property type="nucleotide sequence ID" value="NZ_JAKZGP010000014.1"/>
</dbReference>
<name>A0ABS9UYL8_9BACT</name>
<dbReference type="PANTHER" id="PTHR43800">
    <property type="entry name" value="PEPTIDYL-LYSINE N-ACETYLTRANSFERASE YJAB"/>
    <property type="match status" value="1"/>
</dbReference>
<dbReference type="Proteomes" id="UP001165489">
    <property type="component" value="Unassembled WGS sequence"/>
</dbReference>
<dbReference type="InterPro" id="IPR016181">
    <property type="entry name" value="Acyl_CoA_acyltransferase"/>
</dbReference>